<comment type="caution">
    <text evidence="2">The sequence shown here is derived from an EMBL/GenBank/DDBJ whole genome shotgun (WGS) entry which is preliminary data.</text>
</comment>
<keyword evidence="3" id="KW-1185">Reference proteome</keyword>
<evidence type="ECO:0000313" key="2">
    <source>
        <dbReference type="EMBL" id="KAK7353126.1"/>
    </source>
</evidence>
<protein>
    <submittedName>
        <fullName evidence="2">Uncharacterized protein</fullName>
    </submittedName>
</protein>
<name>A0AAN9MFL2_PHACN</name>
<dbReference type="EMBL" id="JAYMYR010000007">
    <property type="protein sequence ID" value="KAK7353126.1"/>
    <property type="molecule type" value="Genomic_DNA"/>
</dbReference>
<keyword evidence="1" id="KW-0812">Transmembrane</keyword>
<sequence>MRQDREAFHVELPFFMIVILIAMRLDFTTFTFLHLIIYMWHCHEKMPHVTKTDACHRMLLLTSGGAGFGYHLAGGGSTWIFTRRDPPILGQSNFKYCLFTNLNPVQLGRVRPTLWIVKSQCTHFIDRGLMAFVNAGGGGGSTINNSSQVTDAPLCNYAIAAGVRY</sequence>
<accession>A0AAN9MFL2</accession>
<reference evidence="2 3" key="1">
    <citation type="submission" date="2024-01" db="EMBL/GenBank/DDBJ databases">
        <title>The genomes of 5 underutilized Papilionoideae crops provide insights into root nodulation and disease resistanc.</title>
        <authorList>
            <person name="Jiang F."/>
        </authorList>
    </citation>
    <scope>NUCLEOTIDE SEQUENCE [LARGE SCALE GENOMIC DNA]</scope>
    <source>
        <strain evidence="2">JINMINGXINNONG_FW02</strain>
        <tissue evidence="2">Leaves</tissue>
    </source>
</reference>
<keyword evidence="1" id="KW-1133">Transmembrane helix</keyword>
<evidence type="ECO:0000256" key="1">
    <source>
        <dbReference type="SAM" id="Phobius"/>
    </source>
</evidence>
<feature type="transmembrane region" description="Helical" evidence="1">
    <location>
        <begin position="12"/>
        <end position="40"/>
    </location>
</feature>
<evidence type="ECO:0000313" key="3">
    <source>
        <dbReference type="Proteomes" id="UP001374584"/>
    </source>
</evidence>
<gene>
    <name evidence="2" type="ORF">VNO80_18565</name>
</gene>
<organism evidence="2 3">
    <name type="scientific">Phaseolus coccineus</name>
    <name type="common">Scarlet runner bean</name>
    <name type="synonym">Phaseolus multiflorus</name>
    <dbReference type="NCBI Taxonomy" id="3886"/>
    <lineage>
        <taxon>Eukaryota</taxon>
        <taxon>Viridiplantae</taxon>
        <taxon>Streptophyta</taxon>
        <taxon>Embryophyta</taxon>
        <taxon>Tracheophyta</taxon>
        <taxon>Spermatophyta</taxon>
        <taxon>Magnoliopsida</taxon>
        <taxon>eudicotyledons</taxon>
        <taxon>Gunneridae</taxon>
        <taxon>Pentapetalae</taxon>
        <taxon>rosids</taxon>
        <taxon>fabids</taxon>
        <taxon>Fabales</taxon>
        <taxon>Fabaceae</taxon>
        <taxon>Papilionoideae</taxon>
        <taxon>50 kb inversion clade</taxon>
        <taxon>NPAAA clade</taxon>
        <taxon>indigoferoid/millettioid clade</taxon>
        <taxon>Phaseoleae</taxon>
        <taxon>Phaseolus</taxon>
    </lineage>
</organism>
<keyword evidence="1" id="KW-0472">Membrane</keyword>
<dbReference type="AlphaFoldDB" id="A0AAN9MFL2"/>
<dbReference type="Proteomes" id="UP001374584">
    <property type="component" value="Unassembled WGS sequence"/>
</dbReference>
<proteinExistence type="predicted"/>